<sequence>MKTKTSQNKVVSRMVKIGSSRQVAIPKKLYDALRLGAGDYLEIKVEREKLVLTPYTFMEKRLAEGLKDIDEGKVSGPFDNAQDMINSLHSE</sequence>
<evidence type="ECO:0000313" key="2">
    <source>
        <dbReference type="EMBL" id="OHA67893.1"/>
    </source>
</evidence>
<dbReference type="AlphaFoldDB" id="A0A1G2R503"/>
<protein>
    <recommendedName>
        <fullName evidence="1">SpoVT-AbrB domain-containing protein</fullName>
    </recommendedName>
</protein>
<dbReference type="InterPro" id="IPR037914">
    <property type="entry name" value="SpoVT-AbrB_sf"/>
</dbReference>
<reference evidence="2 3" key="1">
    <citation type="journal article" date="2016" name="Nat. Commun.">
        <title>Thousands of microbial genomes shed light on interconnected biogeochemical processes in an aquifer system.</title>
        <authorList>
            <person name="Anantharaman K."/>
            <person name="Brown C.T."/>
            <person name="Hug L.A."/>
            <person name="Sharon I."/>
            <person name="Castelle C.J."/>
            <person name="Probst A.J."/>
            <person name="Thomas B.C."/>
            <person name="Singh A."/>
            <person name="Wilkins M.J."/>
            <person name="Karaoz U."/>
            <person name="Brodie E.L."/>
            <person name="Williams K.H."/>
            <person name="Hubbard S.S."/>
            <person name="Banfield J.F."/>
        </authorList>
    </citation>
    <scope>NUCLEOTIDE SEQUENCE [LARGE SCALE GENOMIC DNA]</scope>
</reference>
<organism evidence="2 3">
    <name type="scientific">Candidatus Wildermuthbacteria bacterium RIFCSPHIGHO2_02_FULL_45_25</name>
    <dbReference type="NCBI Taxonomy" id="1802450"/>
    <lineage>
        <taxon>Bacteria</taxon>
        <taxon>Candidatus Wildermuthiibacteriota</taxon>
    </lineage>
</organism>
<gene>
    <name evidence="2" type="ORF">A3C04_04430</name>
</gene>
<dbReference type="Proteomes" id="UP000178092">
    <property type="component" value="Unassembled WGS sequence"/>
</dbReference>
<dbReference type="SUPFAM" id="SSF89447">
    <property type="entry name" value="AbrB/MazE/MraZ-like"/>
    <property type="match status" value="1"/>
</dbReference>
<dbReference type="SMART" id="SM00966">
    <property type="entry name" value="SpoVT_AbrB"/>
    <property type="match status" value="1"/>
</dbReference>
<comment type="caution">
    <text evidence="2">The sequence shown here is derived from an EMBL/GenBank/DDBJ whole genome shotgun (WGS) entry which is preliminary data.</text>
</comment>
<dbReference type="Pfam" id="PF04014">
    <property type="entry name" value="MazE_antitoxin"/>
    <property type="match status" value="1"/>
</dbReference>
<dbReference type="NCBIfam" id="TIGR01439">
    <property type="entry name" value="lp_hng_hel_AbrB"/>
    <property type="match status" value="1"/>
</dbReference>
<dbReference type="InterPro" id="IPR007159">
    <property type="entry name" value="SpoVT-AbrB_dom"/>
</dbReference>
<accession>A0A1G2R503</accession>
<evidence type="ECO:0000259" key="1">
    <source>
        <dbReference type="SMART" id="SM00966"/>
    </source>
</evidence>
<dbReference type="GO" id="GO:0003677">
    <property type="term" value="F:DNA binding"/>
    <property type="evidence" value="ECO:0007669"/>
    <property type="project" value="InterPro"/>
</dbReference>
<evidence type="ECO:0000313" key="3">
    <source>
        <dbReference type="Proteomes" id="UP000178092"/>
    </source>
</evidence>
<name>A0A1G2R503_9BACT</name>
<dbReference type="Gene3D" id="2.10.260.10">
    <property type="match status" value="1"/>
</dbReference>
<feature type="domain" description="SpoVT-AbrB" evidence="1">
    <location>
        <begin position="15"/>
        <end position="60"/>
    </location>
</feature>
<proteinExistence type="predicted"/>
<dbReference type="EMBL" id="MHTV01000001">
    <property type="protein sequence ID" value="OHA67893.1"/>
    <property type="molecule type" value="Genomic_DNA"/>
</dbReference>